<evidence type="ECO:0000313" key="2">
    <source>
        <dbReference type="EMBL" id="MFC4725090.1"/>
    </source>
</evidence>
<comment type="caution">
    <text evidence="2">The sequence shown here is derived from an EMBL/GenBank/DDBJ whole genome shotgun (WGS) entry which is preliminary data.</text>
</comment>
<accession>A0ABV9NDW8</accession>
<dbReference type="EMBL" id="JBHSGQ010000003">
    <property type="protein sequence ID" value="MFC4725090.1"/>
    <property type="molecule type" value="Genomic_DNA"/>
</dbReference>
<keyword evidence="1" id="KW-0472">Membrane</keyword>
<evidence type="ECO:0000256" key="1">
    <source>
        <dbReference type="SAM" id="Phobius"/>
    </source>
</evidence>
<gene>
    <name evidence="2" type="ORF">ACFPB0_07295</name>
</gene>
<name>A0ABV9NDW8_9PROT</name>
<feature type="transmembrane region" description="Helical" evidence="1">
    <location>
        <begin position="48"/>
        <end position="66"/>
    </location>
</feature>
<protein>
    <submittedName>
        <fullName evidence="2">Uncharacterized protein</fullName>
    </submittedName>
</protein>
<dbReference type="Proteomes" id="UP001596024">
    <property type="component" value="Unassembled WGS sequence"/>
</dbReference>
<keyword evidence="1" id="KW-0812">Transmembrane</keyword>
<proteinExistence type="predicted"/>
<organism evidence="2 3">
    <name type="scientific">Glycocaulis abyssi</name>
    <dbReference type="NCBI Taxonomy" id="1433403"/>
    <lineage>
        <taxon>Bacteria</taxon>
        <taxon>Pseudomonadati</taxon>
        <taxon>Pseudomonadota</taxon>
        <taxon>Alphaproteobacteria</taxon>
        <taxon>Maricaulales</taxon>
        <taxon>Maricaulaceae</taxon>
        <taxon>Glycocaulis</taxon>
    </lineage>
</organism>
<keyword evidence="3" id="KW-1185">Reference proteome</keyword>
<sequence>MTSSRNAPARVRHPIRTTGTLAILLLLLTVGLFVAFTFALVGRAGGPVTLSVTCGATIVSFLLWARENRIAQMAANAPAAPRHEIKAAWLIPLQTGLVMAYVAALMASIHYVPGLDGFLKGFIQSLPIGLVAGWVVVWIFIIVESDEMIRLLMITATAISAGAVLCLATFWALVTLNSDLPEFGAIFLFPAFATIYGVVAGILTRRVK</sequence>
<keyword evidence="1" id="KW-1133">Transmembrane helix</keyword>
<feature type="transmembrane region" description="Helical" evidence="1">
    <location>
        <begin position="185"/>
        <end position="204"/>
    </location>
</feature>
<feature type="transmembrane region" description="Helical" evidence="1">
    <location>
        <begin position="21"/>
        <end position="42"/>
    </location>
</feature>
<evidence type="ECO:0000313" key="3">
    <source>
        <dbReference type="Proteomes" id="UP001596024"/>
    </source>
</evidence>
<feature type="transmembrane region" description="Helical" evidence="1">
    <location>
        <begin position="150"/>
        <end position="173"/>
    </location>
</feature>
<reference evidence="3" key="1">
    <citation type="journal article" date="2019" name="Int. J. Syst. Evol. Microbiol.">
        <title>The Global Catalogue of Microorganisms (GCM) 10K type strain sequencing project: providing services to taxonomists for standard genome sequencing and annotation.</title>
        <authorList>
            <consortium name="The Broad Institute Genomics Platform"/>
            <consortium name="The Broad Institute Genome Sequencing Center for Infectious Disease"/>
            <person name="Wu L."/>
            <person name="Ma J."/>
        </authorList>
    </citation>
    <scope>NUCLEOTIDE SEQUENCE [LARGE SCALE GENOMIC DNA]</scope>
    <source>
        <strain evidence="3">CCUG 62981</strain>
    </source>
</reference>
<feature type="transmembrane region" description="Helical" evidence="1">
    <location>
        <begin position="87"/>
        <end position="109"/>
    </location>
</feature>
<feature type="transmembrane region" description="Helical" evidence="1">
    <location>
        <begin position="121"/>
        <end position="143"/>
    </location>
</feature>
<dbReference type="RefSeq" id="WP_371392344.1">
    <property type="nucleotide sequence ID" value="NZ_CP163421.1"/>
</dbReference>